<feature type="region of interest" description="Disordered" evidence="2">
    <location>
        <begin position="170"/>
        <end position="195"/>
    </location>
</feature>
<keyword evidence="5" id="KW-1185">Reference proteome</keyword>
<evidence type="ECO:0000259" key="3">
    <source>
        <dbReference type="PROSITE" id="PS50157"/>
    </source>
</evidence>
<dbReference type="InterPro" id="IPR036236">
    <property type="entry name" value="Znf_C2H2_sf"/>
</dbReference>
<dbReference type="Gene3D" id="3.30.160.60">
    <property type="entry name" value="Classic Zinc Finger"/>
    <property type="match status" value="1"/>
</dbReference>
<dbReference type="Pfam" id="PF13912">
    <property type="entry name" value="zf-C2H2_6"/>
    <property type="match status" value="3"/>
</dbReference>
<dbReference type="Proteomes" id="UP001604336">
    <property type="component" value="Unassembled WGS sequence"/>
</dbReference>
<dbReference type="PROSITE" id="PS50157">
    <property type="entry name" value="ZINC_FINGER_C2H2_2"/>
    <property type="match status" value="3"/>
</dbReference>
<proteinExistence type="predicted"/>
<dbReference type="AlphaFoldDB" id="A0ABD1RS94"/>
<organism evidence="4 5">
    <name type="scientific">Abeliophyllum distichum</name>
    <dbReference type="NCBI Taxonomy" id="126358"/>
    <lineage>
        <taxon>Eukaryota</taxon>
        <taxon>Viridiplantae</taxon>
        <taxon>Streptophyta</taxon>
        <taxon>Embryophyta</taxon>
        <taxon>Tracheophyta</taxon>
        <taxon>Spermatophyta</taxon>
        <taxon>Magnoliopsida</taxon>
        <taxon>eudicotyledons</taxon>
        <taxon>Gunneridae</taxon>
        <taxon>Pentapetalae</taxon>
        <taxon>asterids</taxon>
        <taxon>lamiids</taxon>
        <taxon>Lamiales</taxon>
        <taxon>Oleaceae</taxon>
        <taxon>Forsythieae</taxon>
        <taxon>Abeliophyllum</taxon>
    </lineage>
</organism>
<comment type="caution">
    <text evidence="4">The sequence shown here is derived from an EMBL/GenBank/DDBJ whole genome shotgun (WGS) entry which is preliminary data.</text>
</comment>
<dbReference type="SMART" id="SM00355">
    <property type="entry name" value="ZnF_C2H2"/>
    <property type="match status" value="3"/>
</dbReference>
<keyword evidence="1" id="KW-0862">Zinc</keyword>
<protein>
    <submittedName>
        <fullName evidence="4">Zinc finger protein ZAT9</fullName>
    </submittedName>
</protein>
<dbReference type="PANTHER" id="PTHR46326">
    <property type="entry name" value="ZINC FINGER PROTEIN ZAT1-RELATED"/>
    <property type="match status" value="1"/>
</dbReference>
<gene>
    <name evidence="4" type="ORF">Adt_26920</name>
</gene>
<feature type="region of interest" description="Disordered" evidence="2">
    <location>
        <begin position="41"/>
        <end position="74"/>
    </location>
</feature>
<feature type="domain" description="C2H2-type" evidence="3">
    <location>
        <begin position="4"/>
        <end position="26"/>
    </location>
</feature>
<evidence type="ECO:0000313" key="5">
    <source>
        <dbReference type="Proteomes" id="UP001604336"/>
    </source>
</evidence>
<dbReference type="PROSITE" id="PS00028">
    <property type="entry name" value="ZINC_FINGER_C2H2_1"/>
    <property type="match status" value="3"/>
</dbReference>
<keyword evidence="1" id="KW-0863">Zinc-finger</keyword>
<dbReference type="EMBL" id="JBFOLK010000008">
    <property type="protein sequence ID" value="KAL2491292.1"/>
    <property type="molecule type" value="Genomic_DNA"/>
</dbReference>
<accession>A0ABD1RS94</accession>
<dbReference type="InterPro" id="IPR013087">
    <property type="entry name" value="Znf_C2H2_type"/>
</dbReference>
<dbReference type="PANTHER" id="PTHR46326:SF2">
    <property type="entry name" value="ZINC FINGER PROTEIN ZAT1-RELATED"/>
    <property type="match status" value="1"/>
</dbReference>
<evidence type="ECO:0000313" key="4">
    <source>
        <dbReference type="EMBL" id="KAL2491292.1"/>
    </source>
</evidence>
<dbReference type="SUPFAM" id="SSF57667">
    <property type="entry name" value="beta-beta-alpha zinc fingers"/>
    <property type="match status" value="1"/>
</dbReference>
<evidence type="ECO:0000256" key="2">
    <source>
        <dbReference type="SAM" id="MobiDB-lite"/>
    </source>
</evidence>
<keyword evidence="1" id="KW-0479">Metal-binding</keyword>
<feature type="domain" description="C2H2-type" evidence="3">
    <location>
        <begin position="266"/>
        <end position="289"/>
    </location>
</feature>
<feature type="domain" description="C2H2-type" evidence="3">
    <location>
        <begin position="202"/>
        <end position="229"/>
    </location>
</feature>
<dbReference type="GO" id="GO:0008270">
    <property type="term" value="F:zinc ion binding"/>
    <property type="evidence" value="ECO:0007669"/>
    <property type="project" value="UniProtKB-KW"/>
</dbReference>
<evidence type="ECO:0000256" key="1">
    <source>
        <dbReference type="PROSITE-ProRule" id="PRU00042"/>
    </source>
</evidence>
<sequence length="363" mass="40732">MEKHGCKLCFRDFANGRALGGHMRSHMMKYYAAKKEEEEHPLENYSLPFDEGDDFESSSSSSDGEDEESEEKGILYYGLMREKKKKGLCVVQDRESETDSSKNKLKRVRKLRTCGKKSKKSDYFEYYSEMVEPQPEPEPLSSISDTTPEENVAYCLMMLSRDNWKTKESEYEEEEDSGVFRRRSNQQNEPSKALKTKARGKYRCETCNKVFRSYQALGGHRASHKKIKVGPPPLSVVATKTRNKANADGGSTVAAAAMVVEVEKIHECPVCYRVFSSGQALGGHKRSHSIGAAAIPSSTTSIKPFSRFDETLNIDLNLPAPVEDDDNEISQVENSVVSDAEFVGPIKQKIALTSNFGPKKDLF</sequence>
<name>A0ABD1RS94_9LAMI</name>
<reference evidence="5" key="1">
    <citation type="submission" date="2024-07" db="EMBL/GenBank/DDBJ databases">
        <title>Two chromosome-level genome assemblies of Korean endemic species Abeliophyllum distichum and Forsythia ovata (Oleaceae).</title>
        <authorList>
            <person name="Jang H."/>
        </authorList>
    </citation>
    <scope>NUCLEOTIDE SEQUENCE [LARGE SCALE GENOMIC DNA]</scope>
</reference>
<dbReference type="InterPro" id="IPR044303">
    <property type="entry name" value="ZAT1/4/9"/>
</dbReference>